<organism evidence="7 8">
    <name type="scientific">Fontibacillus phaseoli</name>
    <dbReference type="NCBI Taxonomy" id="1416533"/>
    <lineage>
        <taxon>Bacteria</taxon>
        <taxon>Bacillati</taxon>
        <taxon>Bacillota</taxon>
        <taxon>Bacilli</taxon>
        <taxon>Bacillales</taxon>
        <taxon>Paenibacillaceae</taxon>
        <taxon>Fontibacillus</taxon>
    </lineage>
</organism>
<keyword evidence="8" id="KW-1185">Reference proteome</keyword>
<keyword evidence="3" id="KW-0813">Transport</keyword>
<protein>
    <submittedName>
        <fullName evidence="7">Iron complex transport system substrate-binding protein</fullName>
    </submittedName>
</protein>
<feature type="signal peptide" evidence="5">
    <location>
        <begin position="1"/>
        <end position="23"/>
    </location>
</feature>
<evidence type="ECO:0000256" key="3">
    <source>
        <dbReference type="ARBA" id="ARBA00022448"/>
    </source>
</evidence>
<feature type="chain" id="PRO_5039187271" evidence="5">
    <location>
        <begin position="24"/>
        <end position="328"/>
    </location>
</feature>
<evidence type="ECO:0000259" key="6">
    <source>
        <dbReference type="PROSITE" id="PS50983"/>
    </source>
</evidence>
<evidence type="ECO:0000256" key="4">
    <source>
        <dbReference type="ARBA" id="ARBA00022729"/>
    </source>
</evidence>
<gene>
    <name evidence="7" type="ORF">DFP94_11736</name>
</gene>
<evidence type="ECO:0000256" key="2">
    <source>
        <dbReference type="ARBA" id="ARBA00008814"/>
    </source>
</evidence>
<dbReference type="RefSeq" id="WP_114498897.1">
    <property type="nucleotide sequence ID" value="NZ_QPJW01000017.1"/>
</dbReference>
<dbReference type="Gene3D" id="3.40.50.1980">
    <property type="entry name" value="Nitrogenase molybdenum iron protein domain"/>
    <property type="match status" value="2"/>
</dbReference>
<dbReference type="GO" id="GO:1901678">
    <property type="term" value="P:iron coordination entity transport"/>
    <property type="evidence" value="ECO:0007669"/>
    <property type="project" value="UniProtKB-ARBA"/>
</dbReference>
<dbReference type="AlphaFoldDB" id="A0A369B1H8"/>
<keyword evidence="4 5" id="KW-0732">Signal</keyword>
<evidence type="ECO:0000313" key="8">
    <source>
        <dbReference type="Proteomes" id="UP000253090"/>
    </source>
</evidence>
<dbReference type="PANTHER" id="PTHR30532">
    <property type="entry name" value="IRON III DICITRATE-BINDING PERIPLASMIC PROTEIN"/>
    <property type="match status" value="1"/>
</dbReference>
<sequence>MYKKPTTPLILTLLLVMSLVLGACSSANKSASGAGEPDTAGQADAGVSAGTKRVDTVFGEVEIPLQPQRIVALDYLSAVVSLGFKPVGAPQYFIDNPYLGDKTAGIESVGDWDPSMEKIVALSPDLILTFNNDQSAYESYSKIAPTIVVPYNTYKNAHEEIEGLGKMLGREEEAKAWLEEYDRRAEAARAKLNGIIGPEETFTLMSIDEKKMNLFADNYGRGGQAIYNVLQLTPPEIIKNEIFGDTQVKSLSLEAVNQYAGDHIFLAIPKEKMGYQGDKIWQSLEAVKNNRVYELDSDRYYYYDPAAVIGQAEEIADLLVTRNAKQAE</sequence>
<dbReference type="OrthoDB" id="2241086at2"/>
<name>A0A369B1H8_9BACL</name>
<dbReference type="PANTHER" id="PTHR30532:SF26">
    <property type="entry name" value="IRON(3+)-HYDROXAMATE-BINDING PROTEIN FHUD"/>
    <property type="match status" value="1"/>
</dbReference>
<evidence type="ECO:0000313" key="7">
    <source>
        <dbReference type="EMBL" id="RCX14428.1"/>
    </source>
</evidence>
<evidence type="ECO:0000256" key="5">
    <source>
        <dbReference type="SAM" id="SignalP"/>
    </source>
</evidence>
<feature type="domain" description="Fe/B12 periplasmic-binding" evidence="6">
    <location>
        <begin position="69"/>
        <end position="323"/>
    </location>
</feature>
<dbReference type="InterPro" id="IPR051313">
    <property type="entry name" value="Bact_iron-sidero_bind"/>
</dbReference>
<accession>A0A369B1H8</accession>
<comment type="subcellular location">
    <subcellularLocation>
        <location evidence="1">Cell envelope</location>
    </subcellularLocation>
</comment>
<comment type="similarity">
    <text evidence="2">Belongs to the bacterial solute-binding protein 8 family.</text>
</comment>
<dbReference type="Proteomes" id="UP000253090">
    <property type="component" value="Unassembled WGS sequence"/>
</dbReference>
<evidence type="ECO:0000256" key="1">
    <source>
        <dbReference type="ARBA" id="ARBA00004196"/>
    </source>
</evidence>
<dbReference type="PROSITE" id="PS50983">
    <property type="entry name" value="FE_B12_PBP"/>
    <property type="match status" value="1"/>
</dbReference>
<proteinExistence type="inferred from homology"/>
<dbReference type="EMBL" id="QPJW01000017">
    <property type="protein sequence ID" value="RCX14428.1"/>
    <property type="molecule type" value="Genomic_DNA"/>
</dbReference>
<dbReference type="Pfam" id="PF01497">
    <property type="entry name" value="Peripla_BP_2"/>
    <property type="match status" value="1"/>
</dbReference>
<dbReference type="InterPro" id="IPR002491">
    <property type="entry name" value="ABC_transptr_periplasmic_BD"/>
</dbReference>
<reference evidence="7 8" key="1">
    <citation type="submission" date="2018-07" db="EMBL/GenBank/DDBJ databases">
        <title>Genomic Encyclopedia of Type Strains, Phase III (KMG-III): the genomes of soil and plant-associated and newly described type strains.</title>
        <authorList>
            <person name="Whitman W."/>
        </authorList>
    </citation>
    <scope>NUCLEOTIDE SEQUENCE [LARGE SCALE GENOMIC DNA]</scope>
    <source>
        <strain evidence="7 8">CECT 8333</strain>
    </source>
</reference>
<dbReference type="PROSITE" id="PS51257">
    <property type="entry name" value="PROKAR_LIPOPROTEIN"/>
    <property type="match status" value="1"/>
</dbReference>
<comment type="caution">
    <text evidence="7">The sequence shown here is derived from an EMBL/GenBank/DDBJ whole genome shotgun (WGS) entry which is preliminary data.</text>
</comment>
<dbReference type="GO" id="GO:0030288">
    <property type="term" value="C:outer membrane-bounded periplasmic space"/>
    <property type="evidence" value="ECO:0007669"/>
    <property type="project" value="TreeGrafter"/>
</dbReference>
<dbReference type="SUPFAM" id="SSF53807">
    <property type="entry name" value="Helical backbone' metal receptor"/>
    <property type="match status" value="1"/>
</dbReference>